<keyword evidence="9" id="KW-1278">Translocase</keyword>
<dbReference type="PANTHER" id="PTHR43507">
    <property type="entry name" value="NADH-UBIQUINONE OXIDOREDUCTASE CHAIN 4"/>
    <property type="match status" value="1"/>
</dbReference>
<keyword evidence="6 17" id="KW-0813">Transport</keyword>
<evidence type="ECO:0000256" key="5">
    <source>
        <dbReference type="ARBA" id="ARBA00021006"/>
    </source>
</evidence>
<dbReference type="GO" id="GO:0031966">
    <property type="term" value="C:mitochondrial membrane"/>
    <property type="evidence" value="ECO:0007669"/>
    <property type="project" value="UniProtKB-SubCell"/>
</dbReference>
<feature type="transmembrane region" description="Helical" evidence="17">
    <location>
        <begin position="202"/>
        <end position="221"/>
    </location>
</feature>
<keyword evidence="7 17" id="KW-0679">Respiratory chain</keyword>
<keyword evidence="14 17" id="KW-0496">Mitochondrion</keyword>
<comment type="catalytic activity">
    <reaction evidence="16 17">
        <text>a ubiquinone + NADH + 5 H(+)(in) = a ubiquinol + NAD(+) + 4 H(+)(out)</text>
        <dbReference type="Rhea" id="RHEA:29091"/>
        <dbReference type="Rhea" id="RHEA-COMP:9565"/>
        <dbReference type="Rhea" id="RHEA-COMP:9566"/>
        <dbReference type="ChEBI" id="CHEBI:15378"/>
        <dbReference type="ChEBI" id="CHEBI:16389"/>
        <dbReference type="ChEBI" id="CHEBI:17976"/>
        <dbReference type="ChEBI" id="CHEBI:57540"/>
        <dbReference type="ChEBI" id="CHEBI:57945"/>
        <dbReference type="EC" id="7.1.1.2"/>
    </reaction>
</comment>
<feature type="transmembrane region" description="Helical" evidence="17">
    <location>
        <begin position="96"/>
        <end position="115"/>
    </location>
</feature>
<keyword evidence="10 17" id="KW-0249">Electron transport</keyword>
<evidence type="ECO:0000256" key="2">
    <source>
        <dbReference type="ARBA" id="ARBA00004225"/>
    </source>
</evidence>
<dbReference type="InterPro" id="IPR003918">
    <property type="entry name" value="NADH_UbQ_OxRdtase"/>
</dbReference>
<evidence type="ECO:0000259" key="18">
    <source>
        <dbReference type="Pfam" id="PF00361"/>
    </source>
</evidence>
<gene>
    <name evidence="19" type="primary">ND4</name>
</gene>
<evidence type="ECO:0000256" key="14">
    <source>
        <dbReference type="ARBA" id="ARBA00023128"/>
    </source>
</evidence>
<evidence type="ECO:0000256" key="16">
    <source>
        <dbReference type="ARBA" id="ARBA00049551"/>
    </source>
</evidence>
<evidence type="ECO:0000256" key="17">
    <source>
        <dbReference type="RuleBase" id="RU003297"/>
    </source>
</evidence>
<protein>
    <recommendedName>
        <fullName evidence="5 17">NADH-ubiquinone oxidoreductase chain 4</fullName>
        <ecNumber evidence="4 17">7.1.1.2</ecNumber>
    </recommendedName>
</protein>
<feature type="transmembrane region" description="Helical" evidence="17">
    <location>
        <begin position="71"/>
        <end position="90"/>
    </location>
</feature>
<keyword evidence="15 17" id="KW-0472">Membrane</keyword>
<dbReference type="EMBL" id="MT075728">
    <property type="protein sequence ID" value="QWW33378.1"/>
    <property type="molecule type" value="Genomic_DNA"/>
</dbReference>
<feature type="transmembrane region" description="Helical" evidence="17">
    <location>
        <begin position="410"/>
        <end position="427"/>
    </location>
</feature>
<feature type="transmembrane region" description="Helical" evidence="17">
    <location>
        <begin position="12"/>
        <end position="33"/>
    </location>
</feature>
<evidence type="ECO:0000256" key="8">
    <source>
        <dbReference type="ARBA" id="ARBA00022692"/>
    </source>
</evidence>
<dbReference type="Pfam" id="PF00361">
    <property type="entry name" value="Proton_antipo_M"/>
    <property type="match status" value="1"/>
</dbReference>
<evidence type="ECO:0000256" key="9">
    <source>
        <dbReference type="ARBA" id="ARBA00022967"/>
    </source>
</evidence>
<evidence type="ECO:0000256" key="4">
    <source>
        <dbReference type="ARBA" id="ARBA00012944"/>
    </source>
</evidence>
<feature type="transmembrane region" description="Helical" evidence="17">
    <location>
        <begin position="233"/>
        <end position="253"/>
    </location>
</feature>
<feature type="transmembrane region" description="Helical" evidence="17">
    <location>
        <begin position="262"/>
        <end position="281"/>
    </location>
</feature>
<proteinExistence type="inferred from homology"/>
<geneLocation type="mitochondrion" evidence="19"/>
<sequence>MLLGSLLLINSFFVSVDLVFVCWAIPLISVALLSMGVGGQFDGVFLWDNLSIVLVFVTLWVYSLSGMVMGSAWLASLVIFAMLFFTYVSFLTVSFLGFYISFEIVFIFMFVFLMGWGVSPERLQASFYMFFYTMVFSFPFLAMLVELSHSVGGLMTFFSLSFQPNFSWLWFFMVMVFIVKLPLYGVHLWLPKAHVEAPVSGSMILAGILLKLGGYGLIRFFPLMQFSSFSNSFFWSVLFYVGFYGGLVTSLLCSRQSDLKMLIAYSSVVHMSVMFMGLMSLSHWGYYGALMMMVAHGFISPLMFYLMTHIYSLMSSRSILILKGVLLSCPIFCMWWFFCCSLNLSVPPFMSFYSEVSILGSMGFLSLLDFVIICLLCFFTGVYCIFCYVMPSHGEPLLIKFSSLSIKTSLVGLTHVSFVLCYPIVFFV</sequence>
<dbReference type="GO" id="GO:0042773">
    <property type="term" value="P:ATP synthesis coupled electron transport"/>
    <property type="evidence" value="ECO:0007669"/>
    <property type="project" value="InterPro"/>
</dbReference>
<evidence type="ECO:0000256" key="11">
    <source>
        <dbReference type="ARBA" id="ARBA00022989"/>
    </source>
</evidence>
<accession>A0A8F2WBC5</accession>
<comment type="function">
    <text evidence="17">Core subunit of the mitochondrial membrane respiratory chain NADH dehydrogenase (Complex I) which catalyzes electron transfer from NADH through the respiratory chain, using ubiquinone as an electron acceptor. Essential for the catalytic activity and assembly of complex I.</text>
</comment>
<comment type="similarity">
    <text evidence="3 17">Belongs to the complex I subunit 4 family.</text>
</comment>
<keyword evidence="13 17" id="KW-0830">Ubiquinone</keyword>
<dbReference type="PRINTS" id="PR01437">
    <property type="entry name" value="NUOXDRDTASE4"/>
</dbReference>
<organism evidence="19">
    <name type="scientific">Lepidoglyphus destructor</name>
    <name type="common">Storage mite</name>
    <name type="synonym">Glycyphagus destructor</name>
    <dbReference type="NCBI Taxonomy" id="36936"/>
    <lineage>
        <taxon>Eukaryota</taxon>
        <taxon>Metazoa</taxon>
        <taxon>Ecdysozoa</taxon>
        <taxon>Arthropoda</taxon>
        <taxon>Chelicerata</taxon>
        <taxon>Arachnida</taxon>
        <taxon>Acari</taxon>
        <taxon>Acariformes</taxon>
        <taxon>Sarcoptiformes</taxon>
        <taxon>Astigmata</taxon>
        <taxon>Glycyphagoidea</taxon>
        <taxon>Glycyphagidae</taxon>
        <taxon>Lepidoglyphus</taxon>
    </lineage>
</organism>
<dbReference type="PANTHER" id="PTHR43507:SF20">
    <property type="entry name" value="NADH-UBIQUINONE OXIDOREDUCTASE CHAIN 4"/>
    <property type="match status" value="1"/>
</dbReference>
<dbReference type="GO" id="GO:0008137">
    <property type="term" value="F:NADH dehydrogenase (ubiquinone) activity"/>
    <property type="evidence" value="ECO:0007669"/>
    <property type="project" value="UniProtKB-UniRule"/>
</dbReference>
<feature type="transmembrane region" description="Helical" evidence="17">
    <location>
        <begin position="127"/>
        <end position="148"/>
    </location>
</feature>
<reference evidence="19" key="1">
    <citation type="submission" date="2020-02" db="EMBL/GenBank/DDBJ databases">
        <authorList>
            <person name="Fang Y."/>
            <person name="Fang W."/>
            <person name="Sun E."/>
        </authorList>
    </citation>
    <scope>NUCLEOTIDE SEQUENCE</scope>
</reference>
<feature type="transmembrane region" description="Helical" evidence="17">
    <location>
        <begin position="358"/>
        <end position="389"/>
    </location>
</feature>
<evidence type="ECO:0000256" key="1">
    <source>
        <dbReference type="ARBA" id="ARBA00003257"/>
    </source>
</evidence>
<dbReference type="GO" id="GO:0003954">
    <property type="term" value="F:NADH dehydrogenase activity"/>
    <property type="evidence" value="ECO:0007669"/>
    <property type="project" value="TreeGrafter"/>
</dbReference>
<evidence type="ECO:0000256" key="7">
    <source>
        <dbReference type="ARBA" id="ARBA00022660"/>
    </source>
</evidence>
<keyword evidence="11 17" id="KW-1133">Transmembrane helix</keyword>
<evidence type="ECO:0000256" key="3">
    <source>
        <dbReference type="ARBA" id="ARBA00009025"/>
    </source>
</evidence>
<evidence type="ECO:0000256" key="12">
    <source>
        <dbReference type="ARBA" id="ARBA00023027"/>
    </source>
</evidence>
<evidence type="ECO:0000256" key="13">
    <source>
        <dbReference type="ARBA" id="ARBA00023075"/>
    </source>
</evidence>
<name>A0A8F2WBC5_LEPDS</name>
<dbReference type="InterPro" id="IPR001750">
    <property type="entry name" value="ND/Mrp_TM"/>
</dbReference>
<feature type="transmembrane region" description="Helical" evidence="17">
    <location>
        <begin position="168"/>
        <end position="190"/>
    </location>
</feature>
<feature type="transmembrane region" description="Helical" evidence="17">
    <location>
        <begin position="45"/>
        <end position="64"/>
    </location>
</feature>
<comment type="function">
    <text evidence="1">Core subunit of the mitochondrial membrane respiratory chain NADH dehydrogenase (Complex I) that is believed to belong to the minimal assembly required for catalysis. Complex I functions in the transfer of electrons from NADH to the respiratory chain. The immediate electron acceptor for the enzyme is believed to be ubiquinone.</text>
</comment>
<keyword evidence="8 17" id="KW-0812">Transmembrane</keyword>
<dbReference type="GO" id="GO:0048039">
    <property type="term" value="F:ubiquinone binding"/>
    <property type="evidence" value="ECO:0007669"/>
    <property type="project" value="TreeGrafter"/>
</dbReference>
<feature type="transmembrane region" description="Helical" evidence="17">
    <location>
        <begin position="319"/>
        <end position="338"/>
    </location>
</feature>
<evidence type="ECO:0000256" key="10">
    <source>
        <dbReference type="ARBA" id="ARBA00022982"/>
    </source>
</evidence>
<evidence type="ECO:0000256" key="15">
    <source>
        <dbReference type="ARBA" id="ARBA00023136"/>
    </source>
</evidence>
<feature type="domain" description="NADH:quinone oxidoreductase/Mrp antiporter transmembrane" evidence="18">
    <location>
        <begin position="95"/>
        <end position="374"/>
    </location>
</feature>
<feature type="transmembrane region" description="Helical" evidence="17">
    <location>
        <begin position="287"/>
        <end position="307"/>
    </location>
</feature>
<dbReference type="GO" id="GO:0015990">
    <property type="term" value="P:electron transport coupled proton transport"/>
    <property type="evidence" value="ECO:0007669"/>
    <property type="project" value="TreeGrafter"/>
</dbReference>
<keyword evidence="12 17" id="KW-0520">NAD</keyword>
<evidence type="ECO:0000256" key="6">
    <source>
        <dbReference type="ARBA" id="ARBA00022448"/>
    </source>
</evidence>
<comment type="subcellular location">
    <subcellularLocation>
        <location evidence="2 17">Mitochondrion membrane</location>
        <topology evidence="2 17">Multi-pass membrane protein</topology>
    </subcellularLocation>
</comment>
<dbReference type="EC" id="7.1.1.2" evidence="4 17"/>
<dbReference type="AlphaFoldDB" id="A0A8F2WBC5"/>
<evidence type="ECO:0000313" key="19">
    <source>
        <dbReference type="EMBL" id="QWW33378.1"/>
    </source>
</evidence>